<reference evidence="1" key="1">
    <citation type="submission" date="2015-04" db="EMBL/GenBank/DDBJ databases">
        <authorList>
            <person name="Syromyatnikov M.Y."/>
            <person name="Popov V.N."/>
        </authorList>
    </citation>
    <scope>NUCLEOTIDE SEQUENCE</scope>
    <source>
        <strain evidence="1">MO-1</strain>
    </source>
</reference>
<protein>
    <submittedName>
        <fullName evidence="1">Uncharacterized protein</fullName>
    </submittedName>
</protein>
<organism evidence="1">
    <name type="scientific">Magnetococcus massalia (strain MO-1)</name>
    <dbReference type="NCBI Taxonomy" id="451514"/>
    <lineage>
        <taxon>Bacteria</taxon>
        <taxon>Pseudomonadati</taxon>
        <taxon>Pseudomonadota</taxon>
        <taxon>Magnetococcia</taxon>
        <taxon>Magnetococcales</taxon>
        <taxon>Magnetococcaceae</taxon>
        <taxon>Magnetococcus</taxon>
    </lineage>
</organism>
<proteinExistence type="predicted"/>
<gene>
    <name evidence="1" type="ORF">MAGMO_2596</name>
</gene>
<name>A0A1S7LIF3_MAGMO</name>
<dbReference type="AlphaFoldDB" id="A0A1S7LIF3"/>
<accession>A0A1S7LIF3</accession>
<dbReference type="EMBL" id="LO017727">
    <property type="protein sequence ID" value="CRH06752.1"/>
    <property type="molecule type" value="Genomic_DNA"/>
</dbReference>
<evidence type="ECO:0000313" key="1">
    <source>
        <dbReference type="EMBL" id="CRH06752.1"/>
    </source>
</evidence>
<sequence length="97" mass="11128">MTDHENFDACPAGSEADAFHQRILNGLRATLTELQPRHGEIEAIPVADRDADEAQFMQLWQEVELRLTSLADPELPYDQKYTLSRQVQNDLMDMELL</sequence>